<reference evidence="7" key="1">
    <citation type="submission" date="2023-07" db="EMBL/GenBank/DDBJ databases">
        <title>30 novel species of actinomycetes from the DSMZ collection.</title>
        <authorList>
            <person name="Nouioui I."/>
        </authorList>
    </citation>
    <scope>NUCLEOTIDE SEQUENCE [LARGE SCALE GENOMIC DNA]</scope>
    <source>
        <strain evidence="7">DSM 44399</strain>
    </source>
</reference>
<gene>
    <name evidence="6" type="ORF">RM423_09305</name>
</gene>
<feature type="transmembrane region" description="Helical" evidence="5">
    <location>
        <begin position="234"/>
        <end position="255"/>
    </location>
</feature>
<evidence type="ECO:0000313" key="6">
    <source>
        <dbReference type="EMBL" id="MDT0261588.1"/>
    </source>
</evidence>
<evidence type="ECO:0000256" key="3">
    <source>
        <dbReference type="ARBA" id="ARBA00022989"/>
    </source>
</evidence>
<sequence>MELSKTLLLGFIAGITILVGMPIGRLRKPRPGMRVFLNATAVGVLLFLVWDVFSAAWEPIDAALVEHHDHNSGLAPAFGYGALFVGGLAAGLLALVGYERYLSHASSRRPVGPGAMSVHERPQRTARGVATWTASRRLALLIAVGIGLHNFAEGLAIGQSAARNDIGIATMLVIGFALHNATEGFGIVAPLAADSEVDGTGARPSWTFLLAMAAIGGGPTFIGTWVGHGFTSEAMSVLFLTLAAGSIIYVVSQLLGIASRAKRSDLLAYGMLLGLVAGFATDAIVTAAGV</sequence>
<comment type="caution">
    <text evidence="6">The sequence shown here is derived from an EMBL/GenBank/DDBJ whole genome shotgun (WGS) entry which is preliminary data.</text>
</comment>
<organism evidence="6 7">
    <name type="scientific">Jatrophihabitans lederbergiae</name>
    <dbReference type="NCBI Taxonomy" id="3075547"/>
    <lineage>
        <taxon>Bacteria</taxon>
        <taxon>Bacillati</taxon>
        <taxon>Actinomycetota</taxon>
        <taxon>Actinomycetes</taxon>
        <taxon>Jatrophihabitantales</taxon>
        <taxon>Jatrophihabitantaceae</taxon>
        <taxon>Jatrophihabitans</taxon>
    </lineage>
</organism>
<evidence type="ECO:0000256" key="5">
    <source>
        <dbReference type="SAM" id="Phobius"/>
    </source>
</evidence>
<keyword evidence="7" id="KW-1185">Reference proteome</keyword>
<accession>A0ABU2J9C4</accession>
<evidence type="ECO:0000313" key="7">
    <source>
        <dbReference type="Proteomes" id="UP001183176"/>
    </source>
</evidence>
<feature type="transmembrane region" description="Helical" evidence="5">
    <location>
        <begin position="77"/>
        <end position="98"/>
    </location>
</feature>
<keyword evidence="2 5" id="KW-0812">Transmembrane</keyword>
<dbReference type="InterPro" id="IPR003689">
    <property type="entry name" value="ZIP"/>
</dbReference>
<name>A0ABU2J9C4_9ACTN</name>
<evidence type="ECO:0000256" key="1">
    <source>
        <dbReference type="ARBA" id="ARBA00004141"/>
    </source>
</evidence>
<dbReference type="PANTHER" id="PTHR11040">
    <property type="entry name" value="ZINC/IRON TRANSPORTER"/>
    <property type="match status" value="1"/>
</dbReference>
<keyword evidence="4 5" id="KW-0472">Membrane</keyword>
<feature type="transmembrane region" description="Helical" evidence="5">
    <location>
        <begin position="208"/>
        <end position="228"/>
    </location>
</feature>
<feature type="transmembrane region" description="Helical" evidence="5">
    <location>
        <begin position="35"/>
        <end position="57"/>
    </location>
</feature>
<dbReference type="RefSeq" id="WP_311422743.1">
    <property type="nucleotide sequence ID" value="NZ_JAVREH010000009.1"/>
</dbReference>
<feature type="transmembrane region" description="Helical" evidence="5">
    <location>
        <begin position="6"/>
        <end position="23"/>
    </location>
</feature>
<dbReference type="PANTHER" id="PTHR11040:SF205">
    <property type="entry name" value="ZINC TRANSPORTER ZUPT"/>
    <property type="match status" value="1"/>
</dbReference>
<dbReference type="Proteomes" id="UP001183176">
    <property type="component" value="Unassembled WGS sequence"/>
</dbReference>
<protein>
    <submittedName>
        <fullName evidence="6">ZIP family metal transporter</fullName>
    </submittedName>
</protein>
<dbReference type="Pfam" id="PF02535">
    <property type="entry name" value="Zip"/>
    <property type="match status" value="1"/>
</dbReference>
<feature type="transmembrane region" description="Helical" evidence="5">
    <location>
        <begin position="267"/>
        <end position="288"/>
    </location>
</feature>
<evidence type="ECO:0000256" key="4">
    <source>
        <dbReference type="ARBA" id="ARBA00023136"/>
    </source>
</evidence>
<evidence type="ECO:0000256" key="2">
    <source>
        <dbReference type="ARBA" id="ARBA00022692"/>
    </source>
</evidence>
<proteinExistence type="predicted"/>
<dbReference type="EMBL" id="JAVREH010000009">
    <property type="protein sequence ID" value="MDT0261588.1"/>
    <property type="molecule type" value="Genomic_DNA"/>
</dbReference>
<comment type="subcellular location">
    <subcellularLocation>
        <location evidence="1">Membrane</location>
        <topology evidence="1">Multi-pass membrane protein</topology>
    </subcellularLocation>
</comment>
<keyword evidence="3 5" id="KW-1133">Transmembrane helix</keyword>